<feature type="domain" description="VOC" evidence="1">
    <location>
        <begin position="5"/>
        <end position="115"/>
    </location>
</feature>
<evidence type="ECO:0000313" key="2">
    <source>
        <dbReference type="EMBL" id="ALO43941.1"/>
    </source>
</evidence>
<dbReference type="Gene3D" id="3.10.180.10">
    <property type="entry name" value="2,3-Dihydroxybiphenyl 1,2-Dioxygenase, domain 1"/>
    <property type="match status" value="1"/>
</dbReference>
<dbReference type="InterPro" id="IPR037523">
    <property type="entry name" value="VOC_core"/>
</dbReference>
<gene>
    <name evidence="2" type="ORF">PP2015_3466</name>
</gene>
<evidence type="ECO:0000313" key="3">
    <source>
        <dbReference type="Proteomes" id="UP000061457"/>
    </source>
</evidence>
<dbReference type="PATRIC" id="fig|161398.10.peg.3532"/>
<dbReference type="CDD" id="cd07247">
    <property type="entry name" value="SgaA_N_like"/>
    <property type="match status" value="1"/>
</dbReference>
<reference evidence="2 3" key="1">
    <citation type="submission" date="2015-11" db="EMBL/GenBank/DDBJ databases">
        <authorList>
            <person name="Zhang Y."/>
            <person name="Guo Z."/>
        </authorList>
    </citation>
    <scope>NUCLEOTIDE SEQUENCE [LARGE SCALE GENOMIC DNA]</scope>
    <source>
        <strain evidence="2 3">KCTC 12086</strain>
    </source>
</reference>
<dbReference type="OrthoDB" id="9792323at2"/>
<dbReference type="PANTHER" id="PTHR33993">
    <property type="entry name" value="GLYOXALASE-RELATED"/>
    <property type="match status" value="1"/>
</dbReference>
<organism evidence="2 3">
    <name type="scientific">Pseudoalteromonas phenolica</name>
    <dbReference type="NCBI Taxonomy" id="161398"/>
    <lineage>
        <taxon>Bacteria</taxon>
        <taxon>Pseudomonadati</taxon>
        <taxon>Pseudomonadota</taxon>
        <taxon>Gammaproteobacteria</taxon>
        <taxon>Alteromonadales</taxon>
        <taxon>Pseudoalteromonadaceae</taxon>
        <taxon>Pseudoalteromonas</taxon>
    </lineage>
</organism>
<dbReference type="Proteomes" id="UP000061457">
    <property type="component" value="Chromosome II"/>
</dbReference>
<keyword evidence="3" id="KW-1185">Reference proteome</keyword>
<dbReference type="EMBL" id="CP013188">
    <property type="protein sequence ID" value="ALO43941.1"/>
    <property type="molecule type" value="Genomic_DNA"/>
</dbReference>
<dbReference type="Pfam" id="PF00903">
    <property type="entry name" value="Glyoxalase"/>
    <property type="match status" value="1"/>
</dbReference>
<dbReference type="PANTHER" id="PTHR33993:SF1">
    <property type="entry name" value="GLYOXALASE FAMILY PROTEIN"/>
    <property type="match status" value="1"/>
</dbReference>
<dbReference type="PROSITE" id="PS51819">
    <property type="entry name" value="VOC"/>
    <property type="match status" value="1"/>
</dbReference>
<dbReference type="SUPFAM" id="SSF54593">
    <property type="entry name" value="Glyoxalase/Bleomycin resistance protein/Dihydroxybiphenyl dioxygenase"/>
    <property type="match status" value="1"/>
</dbReference>
<dbReference type="InterPro" id="IPR052164">
    <property type="entry name" value="Anthracycline_SecMetBiosynth"/>
</dbReference>
<dbReference type="RefSeq" id="WP_058031783.1">
    <property type="nucleotide sequence ID" value="NZ_CP013188.1"/>
</dbReference>
<dbReference type="InterPro" id="IPR029068">
    <property type="entry name" value="Glyas_Bleomycin-R_OHBP_Dase"/>
</dbReference>
<dbReference type="AlphaFoldDB" id="A0A0S2K729"/>
<evidence type="ECO:0000259" key="1">
    <source>
        <dbReference type="PROSITE" id="PS51819"/>
    </source>
</evidence>
<protein>
    <submittedName>
        <fullName evidence="2">Glyoxalase</fullName>
    </submittedName>
</protein>
<dbReference type="KEGG" id="pphe:PP2015_3466"/>
<sequence length="116" mass="12906">MKHHAINYVEFAAKDLGSTEAFFHRVFGWDFTPYGPEYIAFSGSGLEGGFYQADKMANVNSGSALVVIYSEDLERSLEEVQKAGGTISQDIFTFPGGRRFHFLEPSGNELAIWSDK</sequence>
<name>A0A0S2K729_9GAMM</name>
<dbReference type="STRING" id="161398.PP2015_3466"/>
<dbReference type="InterPro" id="IPR004360">
    <property type="entry name" value="Glyas_Fos-R_dOase_dom"/>
</dbReference>
<accession>A0A0S2K729</accession>
<proteinExistence type="predicted"/>